<feature type="region of interest" description="Disordered" evidence="1">
    <location>
        <begin position="265"/>
        <end position="303"/>
    </location>
</feature>
<dbReference type="AlphaFoldDB" id="A0A545VUX7"/>
<evidence type="ECO:0000313" key="2">
    <source>
        <dbReference type="EMBL" id="TQV95272.1"/>
    </source>
</evidence>
<organism evidence="2 3">
    <name type="scientific">Cordyceps javanica</name>
    <dbReference type="NCBI Taxonomy" id="43265"/>
    <lineage>
        <taxon>Eukaryota</taxon>
        <taxon>Fungi</taxon>
        <taxon>Dikarya</taxon>
        <taxon>Ascomycota</taxon>
        <taxon>Pezizomycotina</taxon>
        <taxon>Sordariomycetes</taxon>
        <taxon>Hypocreomycetidae</taxon>
        <taxon>Hypocreales</taxon>
        <taxon>Cordycipitaceae</taxon>
        <taxon>Cordyceps</taxon>
    </lineage>
</organism>
<gene>
    <name evidence="2" type="ORF">IF1G_06259</name>
</gene>
<comment type="caution">
    <text evidence="2">The sequence shown here is derived from an EMBL/GenBank/DDBJ whole genome shotgun (WGS) entry which is preliminary data.</text>
</comment>
<evidence type="ECO:0000313" key="3">
    <source>
        <dbReference type="Proteomes" id="UP000315783"/>
    </source>
</evidence>
<keyword evidence="3" id="KW-1185">Reference proteome</keyword>
<dbReference type="OrthoDB" id="5288318at2759"/>
<dbReference type="Proteomes" id="UP000315783">
    <property type="component" value="Unassembled WGS sequence"/>
</dbReference>
<sequence>MARFVNLELDDDGGGGDVQDPSSTRRHSLGPPPAAPTLESTIPTVCNAVTRAFQCYPIVVGVVSHVDLTTLDSLARASRMIHHGLLQYRAALVAATLRCSNDGLPVDADAALRYRAARADTYMDAARHAAGAGKTGRCARDMNCAIKPPATSTLCERHRRLCAPCAKAPLEQVACPGLDVTLPRSADTMRRSVCDCETGGVWLCQPCGRTIRNADHDYLRIWRWRNHYGEVLGCLGTGIGDADRGVICGREERCLAAREREQEIDCDAEDARSSRTPSTSSEHPHHHHHPITPPGGNNSHHHQASYFPAVASVPSSSSASTDPNSIESLMEEEAAAAARERTPSPLLLLGPGYERHEIEGIGGVVKRKLVRMVRVGRCVPEWEEERASSRVLGREARGEARSWCGWCWRVVPARREDDDLLRLRQQQLTRDDTAAAAAAAAVSLSLRPVITTATAAAGSASSLSLAAPMGVGVRAAS</sequence>
<dbReference type="STRING" id="43265.A0A545VUX7"/>
<dbReference type="EMBL" id="SPUK01000008">
    <property type="protein sequence ID" value="TQV95272.1"/>
    <property type="molecule type" value="Genomic_DNA"/>
</dbReference>
<reference evidence="2 3" key="1">
    <citation type="journal article" date="2019" name="Appl. Microbiol. Biotechnol.">
        <title>Genome sequence of Isaria javanica and comparative genome analysis insights into family S53 peptidase evolution in fungal entomopathogens.</title>
        <authorList>
            <person name="Lin R."/>
            <person name="Zhang X."/>
            <person name="Xin B."/>
            <person name="Zou M."/>
            <person name="Gao Y."/>
            <person name="Qin F."/>
            <person name="Hu Q."/>
            <person name="Xie B."/>
            <person name="Cheng X."/>
        </authorList>
    </citation>
    <scope>NUCLEOTIDE SEQUENCE [LARGE SCALE GENOMIC DNA]</scope>
    <source>
        <strain evidence="2 3">IJ1G</strain>
    </source>
</reference>
<proteinExistence type="predicted"/>
<evidence type="ECO:0000256" key="1">
    <source>
        <dbReference type="SAM" id="MobiDB-lite"/>
    </source>
</evidence>
<accession>A0A545VUX7</accession>
<name>A0A545VUX7_9HYPO</name>
<feature type="region of interest" description="Disordered" evidence="1">
    <location>
        <begin position="9"/>
        <end position="36"/>
    </location>
</feature>
<protein>
    <submittedName>
        <fullName evidence="2">Sulfate transporter protein</fullName>
    </submittedName>
</protein>